<dbReference type="InterPro" id="IPR041588">
    <property type="entry name" value="Integrase_H2C2"/>
</dbReference>
<reference evidence="2" key="1">
    <citation type="submission" date="2014-07" db="EMBL/GenBank/DDBJ databases">
        <authorList>
            <person name="Martin A.A"/>
            <person name="De Silva N."/>
        </authorList>
    </citation>
    <scope>NUCLEOTIDE SEQUENCE</scope>
</reference>
<proteinExistence type="predicted"/>
<keyword evidence="2" id="KW-1185">Reference proteome</keyword>
<organism evidence="2 3">
    <name type="scientific">Strongyloides venezuelensis</name>
    <name type="common">Threadworm</name>
    <dbReference type="NCBI Taxonomy" id="75913"/>
    <lineage>
        <taxon>Eukaryota</taxon>
        <taxon>Metazoa</taxon>
        <taxon>Ecdysozoa</taxon>
        <taxon>Nematoda</taxon>
        <taxon>Chromadorea</taxon>
        <taxon>Rhabditida</taxon>
        <taxon>Tylenchina</taxon>
        <taxon>Panagrolaimomorpha</taxon>
        <taxon>Strongyloidoidea</taxon>
        <taxon>Strongyloididae</taxon>
        <taxon>Strongyloides</taxon>
    </lineage>
</organism>
<protein>
    <submittedName>
        <fullName evidence="3">Integrase_H2C2 domain-containing protein</fullName>
    </submittedName>
</protein>
<evidence type="ECO:0000313" key="2">
    <source>
        <dbReference type="Proteomes" id="UP000035680"/>
    </source>
</evidence>
<accession>A0A0K0FPM5</accession>
<dbReference type="WBParaSite" id="SVE_1108200.1">
    <property type="protein sequence ID" value="SVE_1108200.1"/>
    <property type="gene ID" value="SVE_1108200"/>
</dbReference>
<dbReference type="AlphaFoldDB" id="A0A0K0FPM5"/>
<dbReference type="Gene3D" id="1.10.340.70">
    <property type="match status" value="1"/>
</dbReference>
<reference evidence="3" key="2">
    <citation type="submission" date="2015-08" db="UniProtKB">
        <authorList>
            <consortium name="WormBaseParasite"/>
        </authorList>
    </citation>
    <scope>IDENTIFICATION</scope>
</reference>
<evidence type="ECO:0000259" key="1">
    <source>
        <dbReference type="Pfam" id="PF17921"/>
    </source>
</evidence>
<evidence type="ECO:0000313" key="3">
    <source>
        <dbReference type="WBParaSite" id="SVE_1108200.1"/>
    </source>
</evidence>
<feature type="domain" description="Integrase zinc-binding" evidence="1">
    <location>
        <begin position="77"/>
        <end position="124"/>
    </location>
</feature>
<dbReference type="Pfam" id="PF17921">
    <property type="entry name" value="Integrase_H2C2"/>
    <property type="match status" value="1"/>
</dbReference>
<name>A0A0K0FPM5_STRVS</name>
<dbReference type="Proteomes" id="UP000035680">
    <property type="component" value="Unassembled WGS sequence"/>
</dbReference>
<sequence>MESISIARDKVDEFEKLQRPATSVQMQRSINKYIESSTDASFPRLPKFLADRIGLVTTIMNCLAIDQRIIVSEETAKKAATAHHAAFHPGRTKLYKYLSGRIYCIGLSTICTRVYNNCLQCIEYRRLPPAKCTK</sequence>